<accession>A0A183F347</accession>
<dbReference type="EMBL" id="UZAH01000447">
    <property type="protein sequence ID" value="VDO18972.1"/>
    <property type="molecule type" value="Genomic_DNA"/>
</dbReference>
<evidence type="ECO:0000313" key="2">
    <source>
        <dbReference type="Proteomes" id="UP000050761"/>
    </source>
</evidence>
<dbReference type="Proteomes" id="UP000050761">
    <property type="component" value="Unassembled WGS sequence"/>
</dbReference>
<organism evidence="2 3">
    <name type="scientific">Heligmosomoides polygyrus</name>
    <name type="common">Parasitic roundworm</name>
    <dbReference type="NCBI Taxonomy" id="6339"/>
    <lineage>
        <taxon>Eukaryota</taxon>
        <taxon>Metazoa</taxon>
        <taxon>Ecdysozoa</taxon>
        <taxon>Nematoda</taxon>
        <taxon>Chromadorea</taxon>
        <taxon>Rhabditida</taxon>
        <taxon>Rhabditina</taxon>
        <taxon>Rhabditomorpha</taxon>
        <taxon>Strongyloidea</taxon>
        <taxon>Heligmosomidae</taxon>
        <taxon>Heligmosomoides</taxon>
    </lineage>
</organism>
<name>A0A183F347_HELPZ</name>
<evidence type="ECO:0000313" key="1">
    <source>
        <dbReference type="EMBL" id="VDO18972.1"/>
    </source>
</evidence>
<proteinExistence type="predicted"/>
<dbReference type="AlphaFoldDB" id="A0A183F347"/>
<reference evidence="3" key="2">
    <citation type="submission" date="2019-09" db="UniProtKB">
        <authorList>
            <consortium name="WormBaseParasite"/>
        </authorList>
    </citation>
    <scope>IDENTIFICATION</scope>
</reference>
<sequence>MISLSWLSTYYVRWSCTFNNDRYVDGLTGVVLARSPPIRVTNQARLLVQDISYHFFEKFDDSRQLRLASAGRSKSVTLPSDKESVTVSSSAVSKIVSDIAVGSTQLPFILAG</sequence>
<reference evidence="1 2" key="1">
    <citation type="submission" date="2018-11" db="EMBL/GenBank/DDBJ databases">
        <authorList>
            <consortium name="Pathogen Informatics"/>
        </authorList>
    </citation>
    <scope>NUCLEOTIDE SEQUENCE [LARGE SCALE GENOMIC DNA]</scope>
</reference>
<protein>
    <submittedName>
        <fullName evidence="3">CPSF_A domain-containing protein</fullName>
    </submittedName>
</protein>
<dbReference type="OrthoDB" id="10471600at2759"/>
<dbReference type="WBParaSite" id="HPBE_0000058901-mRNA-1">
    <property type="protein sequence ID" value="HPBE_0000058901-mRNA-1"/>
    <property type="gene ID" value="HPBE_0000058901"/>
</dbReference>
<accession>A0A3P7WNC6</accession>
<gene>
    <name evidence="1" type="ORF">HPBE_LOCUS590</name>
</gene>
<evidence type="ECO:0000313" key="3">
    <source>
        <dbReference type="WBParaSite" id="HPBE_0000058901-mRNA-1"/>
    </source>
</evidence>
<keyword evidence="2" id="KW-1185">Reference proteome</keyword>